<protein>
    <recommendedName>
        <fullName evidence="6">Xrn1 N-terminal domain-containing protein</fullName>
    </recommendedName>
</protein>
<evidence type="ECO:0000256" key="3">
    <source>
        <dbReference type="ARBA" id="ARBA00022722"/>
    </source>
</evidence>
<evidence type="ECO:0000256" key="5">
    <source>
        <dbReference type="ARBA" id="ARBA00022839"/>
    </source>
</evidence>
<evidence type="ECO:0000256" key="4">
    <source>
        <dbReference type="ARBA" id="ARBA00022801"/>
    </source>
</evidence>
<reference evidence="7 8" key="1">
    <citation type="journal article" date="2014" name="Nat. Genet.">
        <title>Genome sequence of the hot pepper provides insights into the evolution of pungency in Capsicum species.</title>
        <authorList>
            <person name="Kim S."/>
            <person name="Park M."/>
            <person name="Yeom S.I."/>
            <person name="Kim Y.M."/>
            <person name="Lee J.M."/>
            <person name="Lee H.A."/>
            <person name="Seo E."/>
            <person name="Choi J."/>
            <person name="Cheong K."/>
            <person name="Kim K.T."/>
            <person name="Jung K."/>
            <person name="Lee G.W."/>
            <person name="Oh S.K."/>
            <person name="Bae C."/>
            <person name="Kim S.B."/>
            <person name="Lee H.Y."/>
            <person name="Kim S.Y."/>
            <person name="Kim M.S."/>
            <person name="Kang B.C."/>
            <person name="Jo Y.D."/>
            <person name="Yang H.B."/>
            <person name="Jeong H.J."/>
            <person name="Kang W.H."/>
            <person name="Kwon J.K."/>
            <person name="Shin C."/>
            <person name="Lim J.Y."/>
            <person name="Park J.H."/>
            <person name="Huh J.H."/>
            <person name="Kim J.S."/>
            <person name="Kim B.D."/>
            <person name="Cohen O."/>
            <person name="Paran I."/>
            <person name="Suh M.C."/>
            <person name="Lee S.B."/>
            <person name="Kim Y.K."/>
            <person name="Shin Y."/>
            <person name="Noh S.J."/>
            <person name="Park J."/>
            <person name="Seo Y.S."/>
            <person name="Kwon S.Y."/>
            <person name="Kim H.A."/>
            <person name="Park J.M."/>
            <person name="Kim H.J."/>
            <person name="Choi S.B."/>
            <person name="Bosland P.W."/>
            <person name="Reeves G."/>
            <person name="Jo S.H."/>
            <person name="Lee B.W."/>
            <person name="Cho H.T."/>
            <person name="Choi H.S."/>
            <person name="Lee M.S."/>
            <person name="Yu Y."/>
            <person name="Do Choi Y."/>
            <person name="Park B.S."/>
            <person name="van Deynze A."/>
            <person name="Ashrafi H."/>
            <person name="Hill T."/>
            <person name="Kim W.T."/>
            <person name="Pai H.S."/>
            <person name="Ahn H.K."/>
            <person name="Yeam I."/>
            <person name="Giovannoni J.J."/>
            <person name="Rose J.K."/>
            <person name="Sorensen I."/>
            <person name="Lee S.J."/>
            <person name="Kim R.W."/>
            <person name="Choi I.Y."/>
            <person name="Choi B.S."/>
            <person name="Lim J.S."/>
            <person name="Lee Y.H."/>
            <person name="Choi D."/>
        </authorList>
    </citation>
    <scope>NUCLEOTIDE SEQUENCE [LARGE SCALE GENOMIC DNA]</scope>
    <source>
        <strain evidence="8">cv. CM334</strain>
    </source>
</reference>
<dbReference type="GO" id="GO:0003676">
    <property type="term" value="F:nucleic acid binding"/>
    <property type="evidence" value="ECO:0007669"/>
    <property type="project" value="InterPro"/>
</dbReference>
<dbReference type="InterPro" id="IPR004859">
    <property type="entry name" value="Xrn1_N"/>
</dbReference>
<dbReference type="EMBL" id="AYRZ02000001">
    <property type="protein sequence ID" value="PHT94499.1"/>
    <property type="molecule type" value="Genomic_DNA"/>
</dbReference>
<dbReference type="FunFam" id="3.40.50.12390:FF:000003">
    <property type="entry name" value="5'-3' exoribonuclease"/>
    <property type="match status" value="1"/>
</dbReference>
<dbReference type="Gene3D" id="3.40.50.12390">
    <property type="match status" value="2"/>
</dbReference>
<dbReference type="InterPro" id="IPR027073">
    <property type="entry name" value="5_3_exoribonuclease"/>
</dbReference>
<dbReference type="OMA" id="EAWDSNA"/>
<evidence type="ECO:0000256" key="1">
    <source>
        <dbReference type="ARBA" id="ARBA00006994"/>
    </source>
</evidence>
<dbReference type="PANTHER" id="PTHR12341:SF72">
    <property type="entry name" value="5'-3' EXORIBONUCLEASE"/>
    <property type="match status" value="1"/>
</dbReference>
<evidence type="ECO:0000313" key="8">
    <source>
        <dbReference type="Proteomes" id="UP000222542"/>
    </source>
</evidence>
<dbReference type="GO" id="GO:0006397">
    <property type="term" value="P:mRNA processing"/>
    <property type="evidence" value="ECO:0007669"/>
    <property type="project" value="UniProtKB-KW"/>
</dbReference>
<keyword evidence="2" id="KW-0507">mRNA processing</keyword>
<organism evidence="7 8">
    <name type="scientific">Capsicum annuum</name>
    <name type="common">Capsicum pepper</name>
    <dbReference type="NCBI Taxonomy" id="4072"/>
    <lineage>
        <taxon>Eukaryota</taxon>
        <taxon>Viridiplantae</taxon>
        <taxon>Streptophyta</taxon>
        <taxon>Embryophyta</taxon>
        <taxon>Tracheophyta</taxon>
        <taxon>Spermatophyta</taxon>
        <taxon>Magnoliopsida</taxon>
        <taxon>eudicotyledons</taxon>
        <taxon>Gunneridae</taxon>
        <taxon>Pentapetalae</taxon>
        <taxon>asterids</taxon>
        <taxon>lamiids</taxon>
        <taxon>Solanales</taxon>
        <taxon>Solanaceae</taxon>
        <taxon>Solanoideae</taxon>
        <taxon>Capsiceae</taxon>
        <taxon>Capsicum</taxon>
    </lineage>
</organism>
<keyword evidence="5" id="KW-0269">Exonuclease</keyword>
<comment type="similarity">
    <text evidence="1">Belongs to the 5'-3' exonuclease family. XRN2/RAT1 subfamily.</text>
</comment>
<dbReference type="CDD" id="cd18673">
    <property type="entry name" value="PIN_XRN1-2-like"/>
    <property type="match status" value="1"/>
</dbReference>
<keyword evidence="8" id="KW-1185">Reference proteome</keyword>
<evidence type="ECO:0000313" key="7">
    <source>
        <dbReference type="EMBL" id="PHT94499.1"/>
    </source>
</evidence>
<gene>
    <name evidence="7" type="ORF">T459_02381</name>
</gene>
<keyword evidence="4" id="KW-0378">Hydrolase</keyword>
<proteinExistence type="inferred from homology"/>
<accession>A0A2G3AJV2</accession>
<reference evidence="7 8" key="2">
    <citation type="journal article" date="2017" name="Genome Biol.">
        <title>New reference genome sequences of hot pepper reveal the massive evolution of plant disease-resistance genes by retroduplication.</title>
        <authorList>
            <person name="Kim S."/>
            <person name="Park J."/>
            <person name="Yeom S.I."/>
            <person name="Kim Y.M."/>
            <person name="Seo E."/>
            <person name="Kim K.T."/>
            <person name="Kim M.S."/>
            <person name="Lee J.M."/>
            <person name="Cheong K."/>
            <person name="Shin H.S."/>
            <person name="Kim S.B."/>
            <person name="Han K."/>
            <person name="Lee J."/>
            <person name="Park M."/>
            <person name="Lee H.A."/>
            <person name="Lee H.Y."/>
            <person name="Lee Y."/>
            <person name="Oh S."/>
            <person name="Lee J.H."/>
            <person name="Choi E."/>
            <person name="Choi E."/>
            <person name="Lee S.E."/>
            <person name="Jeon J."/>
            <person name="Kim H."/>
            <person name="Choi G."/>
            <person name="Song H."/>
            <person name="Lee J."/>
            <person name="Lee S.C."/>
            <person name="Kwon J.K."/>
            <person name="Lee H.Y."/>
            <person name="Koo N."/>
            <person name="Hong Y."/>
            <person name="Kim R.W."/>
            <person name="Kang W.H."/>
            <person name="Huh J.H."/>
            <person name="Kang B.C."/>
            <person name="Yang T.J."/>
            <person name="Lee Y.H."/>
            <person name="Bennetzen J.L."/>
            <person name="Choi D."/>
        </authorList>
    </citation>
    <scope>NUCLEOTIDE SEQUENCE [LARGE SCALE GENOMIC DNA]</scope>
    <source>
        <strain evidence="8">cv. CM334</strain>
    </source>
</reference>
<dbReference type="Pfam" id="PF03159">
    <property type="entry name" value="XRN_N"/>
    <property type="match status" value="1"/>
</dbReference>
<comment type="caution">
    <text evidence="7">The sequence shown here is derived from an EMBL/GenBank/DDBJ whole genome shotgun (WGS) entry which is preliminary data.</text>
</comment>
<dbReference type="Proteomes" id="UP000222542">
    <property type="component" value="Unassembled WGS sequence"/>
</dbReference>
<name>A0A2G3AJV2_CAPAN</name>
<dbReference type="AlphaFoldDB" id="A0A2G3AJV2"/>
<evidence type="ECO:0000256" key="2">
    <source>
        <dbReference type="ARBA" id="ARBA00022664"/>
    </source>
</evidence>
<dbReference type="STRING" id="4072.A0A2G3AJV2"/>
<evidence type="ECO:0000259" key="6">
    <source>
        <dbReference type="Pfam" id="PF03159"/>
    </source>
</evidence>
<keyword evidence="3" id="KW-0540">Nuclease</keyword>
<sequence length="274" mass="31777">MGVPAFYRWLAEKYPMVIVDVIEEEAAVIEGIKVPVDNSKPNPNNIEYDNLYLDMNGIIHPCFHPEDRPSPTTFDEVFQCMFDYIDRLFSMVRPRKLLYMAIDGVAPRAKMNQQRSRRFRAAKDAADAAAEEEKLREEFEREGRKLPPKQVSQVFDSNVITPGTQFMATLSVSLQYYIHLRINHDPGWKKIKVVLSDANVPGEGEHKIMSYIRQQRNLTGHDPNMRHCLYGLDADLIMLGLATHEVHFSILREVSAKLHYMDRHFSLPMLIRRF</sequence>
<dbReference type="Gramene" id="PHT94499">
    <property type="protein sequence ID" value="PHT94499"/>
    <property type="gene ID" value="T459_02381"/>
</dbReference>
<dbReference type="GO" id="GO:0004527">
    <property type="term" value="F:exonuclease activity"/>
    <property type="evidence" value="ECO:0007669"/>
    <property type="project" value="UniProtKB-KW"/>
</dbReference>
<dbReference type="PANTHER" id="PTHR12341">
    <property type="entry name" value="5'-&gt;3' EXORIBONUCLEASE"/>
    <property type="match status" value="1"/>
</dbReference>
<feature type="domain" description="Xrn1 N-terminal" evidence="6">
    <location>
        <begin position="1"/>
        <end position="253"/>
    </location>
</feature>